<evidence type="ECO:0000256" key="5">
    <source>
        <dbReference type="ARBA" id="ARBA00012438"/>
    </source>
</evidence>
<evidence type="ECO:0000256" key="18">
    <source>
        <dbReference type="ARBA" id="ARBA00023136"/>
    </source>
</evidence>
<dbReference type="InterPro" id="IPR050482">
    <property type="entry name" value="Sensor_HK_TwoCompSys"/>
</dbReference>
<dbReference type="Gene3D" id="1.20.5.1930">
    <property type="match status" value="1"/>
</dbReference>
<comment type="catalytic activity">
    <reaction evidence="1">
        <text>ATP + protein L-histidine = ADP + protein N-phospho-L-histidine.</text>
        <dbReference type="EC" id="2.7.13.3"/>
    </reaction>
</comment>
<dbReference type="GO" id="GO:0000155">
    <property type="term" value="F:phosphorelay sensor kinase activity"/>
    <property type="evidence" value="ECO:0007669"/>
    <property type="project" value="InterPro"/>
</dbReference>
<feature type="transmembrane region" description="Helical" evidence="21">
    <location>
        <begin position="199"/>
        <end position="223"/>
    </location>
</feature>
<proteinExistence type="predicted"/>
<evidence type="ECO:0000256" key="14">
    <source>
        <dbReference type="ARBA" id="ARBA00022989"/>
    </source>
</evidence>
<evidence type="ECO:0000256" key="6">
    <source>
        <dbReference type="ARBA" id="ARBA00017322"/>
    </source>
</evidence>
<keyword evidence="7" id="KW-1003">Cell membrane</keyword>
<dbReference type="PANTHER" id="PTHR24421">
    <property type="entry name" value="NITRATE/NITRITE SENSOR PROTEIN NARX-RELATED"/>
    <property type="match status" value="1"/>
</dbReference>
<dbReference type="Pfam" id="PF02518">
    <property type="entry name" value="HATPase_c"/>
    <property type="match status" value="1"/>
</dbReference>
<dbReference type="InterPro" id="IPR011712">
    <property type="entry name" value="Sig_transdc_His_kin_sub3_dim/P"/>
</dbReference>
<dbReference type="Gene3D" id="3.30.565.10">
    <property type="entry name" value="Histidine kinase-like ATPase, C-terminal domain"/>
    <property type="match status" value="1"/>
</dbReference>
<dbReference type="Proteomes" id="UP000254978">
    <property type="component" value="Unassembled WGS sequence"/>
</dbReference>
<evidence type="ECO:0000256" key="19">
    <source>
        <dbReference type="ARBA" id="ARBA00024827"/>
    </source>
</evidence>
<evidence type="ECO:0000256" key="15">
    <source>
        <dbReference type="ARBA" id="ARBA00023004"/>
    </source>
</evidence>
<keyword evidence="8" id="KW-0004">4Fe-4S</keyword>
<dbReference type="GO" id="GO:0005737">
    <property type="term" value="C:cytoplasm"/>
    <property type="evidence" value="ECO:0007669"/>
    <property type="project" value="UniProtKB-SubCell"/>
</dbReference>
<organism evidence="23 24">
    <name type="scientific">Mycolicibacterium tokaiense</name>
    <dbReference type="NCBI Taxonomy" id="39695"/>
    <lineage>
        <taxon>Bacteria</taxon>
        <taxon>Bacillati</taxon>
        <taxon>Actinomycetota</taxon>
        <taxon>Actinomycetes</taxon>
        <taxon>Mycobacteriales</taxon>
        <taxon>Mycobacteriaceae</taxon>
        <taxon>Mycolicibacterium</taxon>
    </lineage>
</organism>
<dbReference type="PRINTS" id="PR00344">
    <property type="entry name" value="BCTRLSENSOR"/>
</dbReference>
<evidence type="ECO:0000256" key="11">
    <source>
        <dbReference type="ARBA" id="ARBA00022692"/>
    </source>
</evidence>
<feature type="transmembrane region" description="Helical" evidence="21">
    <location>
        <begin position="20"/>
        <end position="46"/>
    </location>
</feature>
<protein>
    <recommendedName>
        <fullName evidence="6">Oxygen sensor histidine kinase NreB</fullName>
        <ecNumber evidence="5">2.7.13.3</ecNumber>
    </recommendedName>
    <alternativeName>
        <fullName evidence="20">Nitrogen regulation protein B</fullName>
    </alternativeName>
</protein>
<evidence type="ECO:0000313" key="24">
    <source>
        <dbReference type="Proteomes" id="UP000254978"/>
    </source>
</evidence>
<keyword evidence="24" id="KW-1185">Reference proteome</keyword>
<name>A0A378TIB1_9MYCO</name>
<dbReference type="InterPro" id="IPR005467">
    <property type="entry name" value="His_kinase_dom"/>
</dbReference>
<feature type="domain" description="Histidine kinase" evidence="22">
    <location>
        <begin position="351"/>
        <end position="446"/>
    </location>
</feature>
<dbReference type="CDD" id="cd16917">
    <property type="entry name" value="HATPase_UhpB-NarQ-NarX-like"/>
    <property type="match status" value="1"/>
</dbReference>
<dbReference type="GO" id="GO:0005886">
    <property type="term" value="C:plasma membrane"/>
    <property type="evidence" value="ECO:0007669"/>
    <property type="project" value="UniProtKB-SubCell"/>
</dbReference>
<comment type="subcellular location">
    <subcellularLocation>
        <location evidence="4">Cell membrane</location>
        <topology evidence="4">Multi-pass membrane protein</topology>
    </subcellularLocation>
    <subcellularLocation>
        <location evidence="3">Cytoplasm</location>
    </subcellularLocation>
</comment>
<keyword evidence="9" id="KW-0963">Cytoplasm</keyword>
<keyword evidence="13 23" id="KW-0418">Kinase</keyword>
<dbReference type="GO" id="GO:0051539">
    <property type="term" value="F:4 iron, 4 sulfur cluster binding"/>
    <property type="evidence" value="ECO:0007669"/>
    <property type="project" value="UniProtKB-KW"/>
</dbReference>
<dbReference type="GO" id="GO:0046983">
    <property type="term" value="F:protein dimerization activity"/>
    <property type="evidence" value="ECO:0007669"/>
    <property type="project" value="InterPro"/>
</dbReference>
<reference evidence="23 24" key="1">
    <citation type="submission" date="2018-06" db="EMBL/GenBank/DDBJ databases">
        <authorList>
            <consortium name="Pathogen Informatics"/>
            <person name="Doyle S."/>
        </authorList>
    </citation>
    <scope>NUCLEOTIDE SEQUENCE [LARGE SCALE GENOMIC DNA]</scope>
    <source>
        <strain evidence="23 24">NCTC10821</strain>
    </source>
</reference>
<keyword evidence="18 21" id="KW-0472">Membrane</keyword>
<dbReference type="EC" id="2.7.13.3" evidence="5"/>
<dbReference type="SMART" id="SM00387">
    <property type="entry name" value="HATPase_c"/>
    <property type="match status" value="1"/>
</dbReference>
<gene>
    <name evidence="23" type="primary">nreB_2</name>
    <name evidence="23" type="ORF">NCTC10821_03823</name>
</gene>
<dbReference type="PANTHER" id="PTHR24421:SF37">
    <property type="entry name" value="SENSOR HISTIDINE KINASE NARS"/>
    <property type="match status" value="1"/>
</dbReference>
<sequence length="446" mass="48417">MWPRRARTLGRRETARPFPVRAAVSWFVVGSLVAIAVIMVGGFFVLRGVAIDEATQDTRERVRSEGRLVEAAGLRDGIRNGDPQALRQLDSVIRSQVLGDSIVRVKLWAQDGTILYSDEPALIGQRFTLGSEERELFDTGQVDAELSDLTQPENAYERREDRLLEAHTIVHTPDGTPLLFEIYQRFSAVSASGTRLLSALAPVLIGAVVVLLLFQVPLAYSMARRLQRGYRDREQLLANAIAASTGERRRIAAGLHDGVVQDLAGVAFGLAPLADAAARRGDEAEAGALRDAAVTLRNGIRDLRTLLVEIHPPNLHATGLHVALSDLLSPLQADGITTTLTIDEEFGDHPDDALLYRVAREAVHNARLHAAASTVDVSVHREEDTVRLDVADNGHGFSDDERRARTAEGHVGLTLLDEVVTQADGVLAVHSTPGAGTTVSVRMPLR</sequence>
<dbReference type="PROSITE" id="PS50109">
    <property type="entry name" value="HIS_KIN"/>
    <property type="match status" value="1"/>
</dbReference>
<evidence type="ECO:0000256" key="3">
    <source>
        <dbReference type="ARBA" id="ARBA00004496"/>
    </source>
</evidence>
<dbReference type="RefSeq" id="WP_115279501.1">
    <property type="nucleotide sequence ID" value="NZ_AP022600.1"/>
</dbReference>
<evidence type="ECO:0000256" key="7">
    <source>
        <dbReference type="ARBA" id="ARBA00022475"/>
    </source>
</evidence>
<keyword evidence="15" id="KW-0408">Iron</keyword>
<evidence type="ECO:0000256" key="9">
    <source>
        <dbReference type="ARBA" id="ARBA00022490"/>
    </source>
</evidence>
<accession>A0A378TIB1</accession>
<evidence type="ECO:0000259" key="22">
    <source>
        <dbReference type="PROSITE" id="PS50109"/>
    </source>
</evidence>
<keyword evidence="10 23" id="KW-0808">Transferase</keyword>
<dbReference type="Pfam" id="PF07730">
    <property type="entry name" value="HisKA_3"/>
    <property type="match status" value="1"/>
</dbReference>
<dbReference type="InterPro" id="IPR004358">
    <property type="entry name" value="Sig_transdc_His_kin-like_C"/>
</dbReference>
<evidence type="ECO:0000256" key="13">
    <source>
        <dbReference type="ARBA" id="ARBA00022777"/>
    </source>
</evidence>
<evidence type="ECO:0000256" key="8">
    <source>
        <dbReference type="ARBA" id="ARBA00022485"/>
    </source>
</evidence>
<dbReference type="GO" id="GO:0046872">
    <property type="term" value="F:metal ion binding"/>
    <property type="evidence" value="ECO:0007669"/>
    <property type="project" value="UniProtKB-KW"/>
</dbReference>
<comment type="cofactor">
    <cofactor evidence="2">
        <name>[4Fe-4S] cluster</name>
        <dbReference type="ChEBI" id="CHEBI:49883"/>
    </cofactor>
</comment>
<evidence type="ECO:0000256" key="21">
    <source>
        <dbReference type="SAM" id="Phobius"/>
    </source>
</evidence>
<keyword evidence="17" id="KW-0411">Iron-sulfur</keyword>
<keyword evidence="11 21" id="KW-0812">Transmembrane</keyword>
<evidence type="ECO:0000256" key="2">
    <source>
        <dbReference type="ARBA" id="ARBA00001966"/>
    </source>
</evidence>
<evidence type="ECO:0000256" key="17">
    <source>
        <dbReference type="ARBA" id="ARBA00023014"/>
    </source>
</evidence>
<dbReference type="OrthoDB" id="144293at2"/>
<evidence type="ECO:0000256" key="1">
    <source>
        <dbReference type="ARBA" id="ARBA00000085"/>
    </source>
</evidence>
<evidence type="ECO:0000256" key="4">
    <source>
        <dbReference type="ARBA" id="ARBA00004651"/>
    </source>
</evidence>
<evidence type="ECO:0000256" key="12">
    <source>
        <dbReference type="ARBA" id="ARBA00022723"/>
    </source>
</evidence>
<dbReference type="AlphaFoldDB" id="A0A378TIB1"/>
<evidence type="ECO:0000256" key="20">
    <source>
        <dbReference type="ARBA" id="ARBA00030800"/>
    </source>
</evidence>
<dbReference type="EMBL" id="UGQT01000001">
    <property type="protein sequence ID" value="STZ60284.1"/>
    <property type="molecule type" value="Genomic_DNA"/>
</dbReference>
<evidence type="ECO:0000313" key="23">
    <source>
        <dbReference type="EMBL" id="STZ60284.1"/>
    </source>
</evidence>
<dbReference type="InterPro" id="IPR003594">
    <property type="entry name" value="HATPase_dom"/>
</dbReference>
<dbReference type="SUPFAM" id="SSF55874">
    <property type="entry name" value="ATPase domain of HSP90 chaperone/DNA topoisomerase II/histidine kinase"/>
    <property type="match status" value="1"/>
</dbReference>
<evidence type="ECO:0000256" key="16">
    <source>
        <dbReference type="ARBA" id="ARBA00023012"/>
    </source>
</evidence>
<keyword evidence="12" id="KW-0479">Metal-binding</keyword>
<keyword evidence="14 21" id="KW-1133">Transmembrane helix</keyword>
<evidence type="ECO:0000256" key="10">
    <source>
        <dbReference type="ARBA" id="ARBA00022679"/>
    </source>
</evidence>
<comment type="function">
    <text evidence="19">Member of the two-component regulatory system NreB/NreC involved in the control of dissimilatory nitrate/nitrite reduction in response to oxygen. NreB functions as a direct oxygen sensor histidine kinase which is autophosphorylated, in the absence of oxygen, probably at the conserved histidine residue, and transfers its phosphate group probably to a conserved aspartate residue of NreC. NreB/NreC activates the expression of the nitrate (narGHJI) and nitrite (nir) reductase operons, as well as the putative nitrate transporter gene narT.</text>
</comment>
<keyword evidence="16" id="KW-0902">Two-component regulatory system</keyword>
<dbReference type="InterPro" id="IPR036890">
    <property type="entry name" value="HATPase_C_sf"/>
</dbReference>